<keyword evidence="1" id="KW-0378">Hydrolase</keyword>
<dbReference type="Proteomes" id="UP000000270">
    <property type="component" value="Chromosome"/>
</dbReference>
<reference evidence="3 4" key="1">
    <citation type="journal article" date="2007" name="Appl. Environ. Microbiol.">
        <title>Rhizobial factors required for stem nodule maturation and maintenance in Sesbania rostrata-Azorhizobium caulinodans ORS571 symbiosis.</title>
        <authorList>
            <person name="Suzuki S."/>
            <person name="Aono T."/>
            <person name="Lee KB."/>
            <person name="Suzuki T."/>
            <person name="Liu CT."/>
            <person name="Miwa H."/>
            <person name="Wakao S."/>
            <person name="Iki T."/>
            <person name="Oyaizu H."/>
        </authorList>
    </citation>
    <scope>NUCLEOTIDE SEQUENCE [LARGE SCALE GENOMIC DNA]</scope>
    <source>
        <strain evidence="4">ATCC 43989 / DSM 5975 / JCM 20966 / LMG 6465 / NBRC 14845 / NCIMB 13405 / ORS 571</strain>
    </source>
</reference>
<dbReference type="STRING" id="438753.AZC_2669"/>
<reference evidence="3 4" key="3">
    <citation type="journal article" date="2008" name="BMC Genomics">
        <title>The genome of the versatile nitrogen fixer Azorhizobium caulinodans ORS571.</title>
        <authorList>
            <person name="Lee KB."/>
            <person name="Backer P.D."/>
            <person name="Aono T."/>
            <person name="Liu CT."/>
            <person name="Suzuki S."/>
            <person name="Suzuki T."/>
            <person name="Kaneko T."/>
            <person name="Yamada M."/>
            <person name="Tabata S."/>
            <person name="Kupfer D.M."/>
            <person name="Najar F.Z."/>
            <person name="Wiley G.B."/>
            <person name="Roe B."/>
            <person name="Binnewies T.T."/>
            <person name="Ussery D.W."/>
            <person name="D'Haeze W."/>
            <person name="Herder J.D."/>
            <person name="Gevers D."/>
            <person name="Vereecke D."/>
            <person name="Holsters M."/>
            <person name="Oyaizu H."/>
        </authorList>
    </citation>
    <scope>NUCLEOTIDE SEQUENCE [LARGE SCALE GENOMIC DNA]</scope>
    <source>
        <strain evidence="4">ATCC 43989 / DSM 5975 / JCM 20966 / LMG 6465 / NBRC 14845 / NCIMB 13405 / ORS 571</strain>
    </source>
</reference>
<evidence type="ECO:0000313" key="3">
    <source>
        <dbReference type="EMBL" id="BAF88667.1"/>
    </source>
</evidence>
<reference evidence="3 4" key="4">
    <citation type="journal article" date="2009" name="Appl. Environ. Microbiol.">
        <title>Comparative genome-wide transcriptional profiling of Azorhizobium caulinodans ORS571 grown under free-living and symbiotic conditions.</title>
        <authorList>
            <person name="Tsukada S."/>
            <person name="Aono T."/>
            <person name="Akiba N."/>
            <person name="Lee KB."/>
            <person name="Liu CT."/>
            <person name="Toyazaki H."/>
            <person name="Oyaizu H."/>
        </authorList>
    </citation>
    <scope>NUCLEOTIDE SEQUENCE [LARGE SCALE GENOMIC DNA]</scope>
    <source>
        <strain evidence="4">ATCC 43989 / DSM 5975 / JCM 20966 / LMG 6465 / NBRC 14845 / NCIMB 13405 / ORS 571</strain>
    </source>
</reference>
<feature type="domain" description="Alpha/beta hydrolase fold-3" evidence="2">
    <location>
        <begin position="48"/>
        <end position="243"/>
    </location>
</feature>
<evidence type="ECO:0000259" key="2">
    <source>
        <dbReference type="Pfam" id="PF07859"/>
    </source>
</evidence>
<reference evidence="3 4" key="5">
    <citation type="journal article" date="2010" name="Appl. Environ. Microbiol.">
        <title>phrR-like gene praR of Azorhizobium caulinodans ORS571 is essential for symbiosis with Sesbania rostrata and is involved in expression of reb genes.</title>
        <authorList>
            <person name="Akiba N."/>
            <person name="Aono T."/>
            <person name="Toyazaki H."/>
            <person name="Sato S."/>
            <person name="Oyaizu H."/>
        </authorList>
    </citation>
    <scope>NUCLEOTIDE SEQUENCE [LARGE SCALE GENOMIC DNA]</scope>
    <source>
        <strain evidence="4">ATCC 43989 / DSM 5975 / JCM 20966 / LMG 6465 / NBRC 14845 / NCIMB 13405 / ORS 571</strain>
    </source>
</reference>
<organism evidence="3 4">
    <name type="scientific">Azorhizobium caulinodans (strain ATCC 43989 / DSM 5975 / JCM 20966 / LMG 6465 / NBRC 14845 / NCIMB 13405 / ORS 571)</name>
    <dbReference type="NCBI Taxonomy" id="438753"/>
    <lineage>
        <taxon>Bacteria</taxon>
        <taxon>Pseudomonadati</taxon>
        <taxon>Pseudomonadota</taxon>
        <taxon>Alphaproteobacteria</taxon>
        <taxon>Hyphomicrobiales</taxon>
        <taxon>Xanthobacteraceae</taxon>
        <taxon>Azorhizobium</taxon>
    </lineage>
</organism>
<dbReference type="KEGG" id="azc:AZC_2669"/>
<keyword evidence="4" id="KW-1185">Reference proteome</keyword>
<dbReference type="PANTHER" id="PTHR48081">
    <property type="entry name" value="AB HYDROLASE SUPERFAMILY PROTEIN C4A8.06C"/>
    <property type="match status" value="1"/>
</dbReference>
<reference evidence="3 4" key="6">
    <citation type="journal article" date="2011" name="Appl. Environ. Microbiol.">
        <title>Involvement of the azorhizobial chromosome partition gene (parA) in the onset of bacteroid differentiation during Sesbania rostrata stem nodule development.</title>
        <authorList>
            <person name="Liu CT."/>
            <person name="Lee KB."/>
            <person name="Wang YS."/>
            <person name="Peng MH."/>
            <person name="Lee KT."/>
            <person name="Suzuki S."/>
            <person name="Suzuki T."/>
            <person name="Oyaizu H."/>
        </authorList>
    </citation>
    <scope>NUCLEOTIDE SEQUENCE [LARGE SCALE GENOMIC DNA]</scope>
    <source>
        <strain evidence="4">ATCC 43989 / DSM 5975 / JCM 20966 / LMG 6465 / NBRC 14845 / NCIMB 13405 / ORS 571</strain>
    </source>
</reference>
<dbReference type="Pfam" id="PF07859">
    <property type="entry name" value="Abhydrolase_3"/>
    <property type="match status" value="1"/>
</dbReference>
<proteinExistence type="predicted"/>
<gene>
    <name evidence="3" type="ordered locus">AZC_2669</name>
</gene>
<reference evidence="4" key="2">
    <citation type="submission" date="2007-04" db="EMBL/GenBank/DDBJ databases">
        <title>Complete genome sequence of the nitrogen-fixing bacterium Azorhizobium caulinodans ORS571.</title>
        <authorList>
            <person name="Lee K.B."/>
            <person name="Backer P.D."/>
            <person name="Aono T."/>
            <person name="Liu C.T."/>
            <person name="Suzuki S."/>
            <person name="Suzuki T."/>
            <person name="Kaneko T."/>
            <person name="Yamada M."/>
            <person name="Tabata S."/>
            <person name="Kupfer D.M."/>
            <person name="Najar F.Z."/>
            <person name="Wiley G.B."/>
            <person name="Roe B."/>
            <person name="Binnewies T."/>
            <person name="Ussery D."/>
            <person name="Vereecke D."/>
            <person name="Gevers D."/>
            <person name="Holsters M."/>
            <person name="Oyaizu H."/>
        </authorList>
    </citation>
    <scope>NUCLEOTIDE SEQUENCE [LARGE SCALE GENOMIC DNA]</scope>
    <source>
        <strain evidence="4">ATCC 43989 / DSM 5975 / JCM 20966 / LMG 6465 / NBRC 14845 / NCIMB 13405 / ORS 571</strain>
    </source>
</reference>
<accession>A8I8J3</accession>
<dbReference type="InterPro" id="IPR029058">
    <property type="entry name" value="AB_hydrolase_fold"/>
</dbReference>
<sequence length="304" mass="31074">MRLTGSPTMTAAAAAGTPWRDISIETGTGAVPARLYGRRAGRGHVPLVLHLHGGAFIGGTPECGAFIAALLAEAGAVVVSADYPLAIDHPFPFALTAALGVLTALAGRRAALAGRGAPLYVAGEEAGGNLAAGLAMMARDQKSPTLAGQILVSPMLDPCLGTASIREAEAGACGCKYADGWQAYLGSPQAADHPYAAPLAARRLKGLPPALVVSAEDCLMRDDSVRYAAALDAAGVPTEMNLLPAPTEWPDALAHLLDALPADAAAVQSRSARPPQWAGALRAMFTRFFETTGRARPVASPSVP</sequence>
<evidence type="ECO:0000256" key="1">
    <source>
        <dbReference type="ARBA" id="ARBA00022801"/>
    </source>
</evidence>
<dbReference type="AlphaFoldDB" id="A8I8J3"/>
<name>A8I8J3_AZOC5</name>
<dbReference type="EMBL" id="AP009384">
    <property type="protein sequence ID" value="BAF88667.1"/>
    <property type="molecule type" value="Genomic_DNA"/>
</dbReference>
<dbReference type="PANTHER" id="PTHR48081:SF8">
    <property type="entry name" value="ALPHA_BETA HYDROLASE FOLD-3 DOMAIN-CONTAINING PROTEIN-RELATED"/>
    <property type="match status" value="1"/>
</dbReference>
<dbReference type="eggNOG" id="COG0657">
    <property type="taxonomic scope" value="Bacteria"/>
</dbReference>
<evidence type="ECO:0000313" key="4">
    <source>
        <dbReference type="Proteomes" id="UP000000270"/>
    </source>
</evidence>
<protein>
    <submittedName>
        <fullName evidence="3">Putative esterase</fullName>
    </submittedName>
</protein>
<dbReference type="InterPro" id="IPR013094">
    <property type="entry name" value="AB_hydrolase_3"/>
</dbReference>
<dbReference type="InterPro" id="IPR050300">
    <property type="entry name" value="GDXG_lipolytic_enzyme"/>
</dbReference>
<dbReference type="HOGENOM" id="CLU_012494_6_0_5"/>
<dbReference type="SUPFAM" id="SSF53474">
    <property type="entry name" value="alpha/beta-Hydrolases"/>
    <property type="match status" value="1"/>
</dbReference>
<dbReference type="Gene3D" id="3.40.50.1820">
    <property type="entry name" value="alpha/beta hydrolase"/>
    <property type="match status" value="1"/>
</dbReference>
<dbReference type="GO" id="GO:0016787">
    <property type="term" value="F:hydrolase activity"/>
    <property type="evidence" value="ECO:0007669"/>
    <property type="project" value="UniProtKB-KW"/>
</dbReference>